<dbReference type="AlphaFoldDB" id="A0AAV6TMG7"/>
<reference evidence="2 3" key="1">
    <citation type="journal article" date="2022" name="Nat. Ecol. Evol.">
        <title>A masculinizing supergene underlies an exaggerated male reproductive morph in a spider.</title>
        <authorList>
            <person name="Hendrickx F."/>
            <person name="De Corte Z."/>
            <person name="Sonet G."/>
            <person name="Van Belleghem S.M."/>
            <person name="Kostlbacher S."/>
            <person name="Vangestel C."/>
        </authorList>
    </citation>
    <scope>NUCLEOTIDE SEQUENCE [LARGE SCALE GENOMIC DNA]</scope>
    <source>
        <strain evidence="2">W744_W776</strain>
    </source>
</reference>
<evidence type="ECO:0000313" key="3">
    <source>
        <dbReference type="Proteomes" id="UP000827092"/>
    </source>
</evidence>
<organism evidence="2 3">
    <name type="scientific">Oedothorax gibbosus</name>
    <dbReference type="NCBI Taxonomy" id="931172"/>
    <lineage>
        <taxon>Eukaryota</taxon>
        <taxon>Metazoa</taxon>
        <taxon>Ecdysozoa</taxon>
        <taxon>Arthropoda</taxon>
        <taxon>Chelicerata</taxon>
        <taxon>Arachnida</taxon>
        <taxon>Araneae</taxon>
        <taxon>Araneomorphae</taxon>
        <taxon>Entelegynae</taxon>
        <taxon>Araneoidea</taxon>
        <taxon>Linyphiidae</taxon>
        <taxon>Erigoninae</taxon>
        <taxon>Oedothorax</taxon>
    </lineage>
</organism>
<dbReference type="EMBL" id="JAFNEN010002245">
    <property type="protein sequence ID" value="KAG8172913.1"/>
    <property type="molecule type" value="Genomic_DNA"/>
</dbReference>
<feature type="non-terminal residue" evidence="2">
    <location>
        <position position="1"/>
    </location>
</feature>
<gene>
    <name evidence="2" type="ORF">JTE90_025941</name>
</gene>
<feature type="region of interest" description="Disordered" evidence="1">
    <location>
        <begin position="39"/>
        <end position="58"/>
    </location>
</feature>
<sequence length="58" mass="6625">LEIHETDGDLESIVITCVHSQQIILKTDLSLLASERAAHGRLSKRKLDDRRRSENDIE</sequence>
<evidence type="ECO:0000256" key="1">
    <source>
        <dbReference type="SAM" id="MobiDB-lite"/>
    </source>
</evidence>
<keyword evidence="3" id="KW-1185">Reference proteome</keyword>
<proteinExistence type="predicted"/>
<dbReference type="Proteomes" id="UP000827092">
    <property type="component" value="Unassembled WGS sequence"/>
</dbReference>
<name>A0AAV6TMG7_9ARAC</name>
<comment type="caution">
    <text evidence="2">The sequence shown here is derived from an EMBL/GenBank/DDBJ whole genome shotgun (WGS) entry which is preliminary data.</text>
</comment>
<evidence type="ECO:0000313" key="2">
    <source>
        <dbReference type="EMBL" id="KAG8172913.1"/>
    </source>
</evidence>
<feature type="compositionally biased region" description="Basic and acidic residues" evidence="1">
    <location>
        <begin position="45"/>
        <end position="58"/>
    </location>
</feature>
<protein>
    <submittedName>
        <fullName evidence="2">Uncharacterized protein</fullName>
    </submittedName>
</protein>
<accession>A0AAV6TMG7</accession>